<keyword evidence="7" id="KW-1185">Reference proteome</keyword>
<dbReference type="PROSITE" id="PS50893">
    <property type="entry name" value="ABC_TRANSPORTER_2"/>
    <property type="match status" value="2"/>
</dbReference>
<name>A0A1E3Q9F8_LIPST</name>
<dbReference type="InterPro" id="IPR003439">
    <property type="entry name" value="ABC_transporter-like_ATP-bd"/>
</dbReference>
<feature type="domain" description="ABC transporter" evidence="5">
    <location>
        <begin position="9"/>
        <end position="252"/>
    </location>
</feature>
<feature type="domain" description="ABC transporter" evidence="5">
    <location>
        <begin position="278"/>
        <end position="507"/>
    </location>
</feature>
<dbReference type="GO" id="GO:0016887">
    <property type="term" value="F:ATP hydrolysis activity"/>
    <property type="evidence" value="ECO:0007669"/>
    <property type="project" value="InterPro"/>
</dbReference>
<dbReference type="SMART" id="SM00382">
    <property type="entry name" value="AAA"/>
    <property type="match status" value="2"/>
</dbReference>
<gene>
    <name evidence="6" type="ORF">LIPSTDRAFT_69916</name>
</gene>
<accession>A0A1E3Q9F8</accession>
<dbReference type="GO" id="GO:0005524">
    <property type="term" value="F:ATP binding"/>
    <property type="evidence" value="ECO:0007669"/>
    <property type="project" value="UniProtKB-KW"/>
</dbReference>
<keyword evidence="3" id="KW-0547">Nucleotide-binding</keyword>
<dbReference type="EMBL" id="KV454292">
    <property type="protein sequence ID" value="ODQ74323.1"/>
    <property type="molecule type" value="Genomic_DNA"/>
</dbReference>
<dbReference type="OrthoDB" id="10255969at2759"/>
<evidence type="ECO:0000256" key="1">
    <source>
        <dbReference type="ARBA" id="ARBA00005417"/>
    </source>
</evidence>
<evidence type="ECO:0000256" key="2">
    <source>
        <dbReference type="ARBA" id="ARBA00022448"/>
    </source>
</evidence>
<dbReference type="PANTHER" id="PTHR43117:SF4">
    <property type="entry name" value="OSMOPROTECTANT IMPORT ATP-BINDING PROTEIN OSMV"/>
    <property type="match status" value="1"/>
</dbReference>
<dbReference type="SUPFAM" id="SSF52540">
    <property type="entry name" value="P-loop containing nucleoside triphosphate hydrolases"/>
    <property type="match status" value="2"/>
</dbReference>
<sequence>MTNPTKPLVVFQNCILRPQHFAKEIFPNPTTLTILPTQKWAITGTHKTRFLEALAGRYTAIPAESRSYPFLEKSVWPASVTSLVTFATDIKPAYLSARYESYREPEDVDLASFLKKSLGSATDGKSPEEQMQVYESVVKRLGLEPLLSQWIVTLSNGQMRRARIARGLLSSPKMLLADEPFLGLDPVSTSTLSQLLGELAPAPQVILGLRAHEPIPDWISHVGVVDESGLIKGGTRDEVGEKLQELLDRRTSIFIDRSYNFKAAKLLPPIRPGIDSIIDIDYITIAYKGNVVLKNLKWTVRRGERWHLRGNNGTGKSTLLSVITADHPQSWNSKIRLFNEPRKVGHQNYFSINKVIGHASPEIHAIFPSTLTAFQTVSTGFTVGSFLPPSSVSHVAGMLTKEEQTKRIHGLLEYFNVNPETLFSDLTLNDQKLALFMRAIVKNPEILILDEAFSGMNDESIFRCKQFVDDWGGTVIAIGHVEDEIPRCSKYIRLHGGENLAEQGDVE</sequence>
<comment type="similarity">
    <text evidence="1">Belongs to the ABC transporter superfamily.</text>
</comment>
<proteinExistence type="inferred from homology"/>
<evidence type="ECO:0000259" key="5">
    <source>
        <dbReference type="PROSITE" id="PS50893"/>
    </source>
</evidence>
<evidence type="ECO:0000313" key="7">
    <source>
        <dbReference type="Proteomes" id="UP000094385"/>
    </source>
</evidence>
<dbReference type="AlphaFoldDB" id="A0A1E3Q9F8"/>
<dbReference type="Pfam" id="PF00005">
    <property type="entry name" value="ABC_tran"/>
    <property type="match status" value="2"/>
</dbReference>
<evidence type="ECO:0000256" key="3">
    <source>
        <dbReference type="ARBA" id="ARBA00022741"/>
    </source>
</evidence>
<keyword evidence="2" id="KW-0813">Transport</keyword>
<organism evidence="6 7">
    <name type="scientific">Lipomyces starkeyi NRRL Y-11557</name>
    <dbReference type="NCBI Taxonomy" id="675824"/>
    <lineage>
        <taxon>Eukaryota</taxon>
        <taxon>Fungi</taxon>
        <taxon>Dikarya</taxon>
        <taxon>Ascomycota</taxon>
        <taxon>Saccharomycotina</taxon>
        <taxon>Lipomycetes</taxon>
        <taxon>Lipomycetales</taxon>
        <taxon>Lipomycetaceae</taxon>
        <taxon>Lipomyces</taxon>
    </lineage>
</organism>
<evidence type="ECO:0000313" key="6">
    <source>
        <dbReference type="EMBL" id="ODQ74323.1"/>
    </source>
</evidence>
<dbReference type="InterPro" id="IPR027417">
    <property type="entry name" value="P-loop_NTPase"/>
</dbReference>
<dbReference type="Proteomes" id="UP000094385">
    <property type="component" value="Unassembled WGS sequence"/>
</dbReference>
<protein>
    <recommendedName>
        <fullName evidence="5">ABC transporter domain-containing protein</fullName>
    </recommendedName>
</protein>
<dbReference type="Gene3D" id="3.40.50.300">
    <property type="entry name" value="P-loop containing nucleotide triphosphate hydrolases"/>
    <property type="match status" value="2"/>
</dbReference>
<dbReference type="PANTHER" id="PTHR43117">
    <property type="entry name" value="OSMOPROTECTANT IMPORT ATP-BINDING PROTEIN OSMV"/>
    <property type="match status" value="1"/>
</dbReference>
<keyword evidence="4" id="KW-0067">ATP-binding</keyword>
<dbReference type="STRING" id="675824.A0A1E3Q9F8"/>
<evidence type="ECO:0000256" key="4">
    <source>
        <dbReference type="ARBA" id="ARBA00022840"/>
    </source>
</evidence>
<reference evidence="6 7" key="1">
    <citation type="journal article" date="2016" name="Proc. Natl. Acad. Sci. U.S.A.">
        <title>Comparative genomics of biotechnologically important yeasts.</title>
        <authorList>
            <person name="Riley R."/>
            <person name="Haridas S."/>
            <person name="Wolfe K.H."/>
            <person name="Lopes M.R."/>
            <person name="Hittinger C.T."/>
            <person name="Goeker M."/>
            <person name="Salamov A.A."/>
            <person name="Wisecaver J.H."/>
            <person name="Long T.M."/>
            <person name="Calvey C.H."/>
            <person name="Aerts A.L."/>
            <person name="Barry K.W."/>
            <person name="Choi C."/>
            <person name="Clum A."/>
            <person name="Coughlan A.Y."/>
            <person name="Deshpande S."/>
            <person name="Douglass A.P."/>
            <person name="Hanson S.J."/>
            <person name="Klenk H.-P."/>
            <person name="LaButti K.M."/>
            <person name="Lapidus A."/>
            <person name="Lindquist E.A."/>
            <person name="Lipzen A.M."/>
            <person name="Meier-Kolthoff J.P."/>
            <person name="Ohm R.A."/>
            <person name="Otillar R.P."/>
            <person name="Pangilinan J.L."/>
            <person name="Peng Y."/>
            <person name="Rokas A."/>
            <person name="Rosa C.A."/>
            <person name="Scheuner C."/>
            <person name="Sibirny A.A."/>
            <person name="Slot J.C."/>
            <person name="Stielow J.B."/>
            <person name="Sun H."/>
            <person name="Kurtzman C.P."/>
            <person name="Blackwell M."/>
            <person name="Grigoriev I.V."/>
            <person name="Jeffries T.W."/>
        </authorList>
    </citation>
    <scope>NUCLEOTIDE SEQUENCE [LARGE SCALE GENOMIC DNA]</scope>
    <source>
        <strain evidence="6 7">NRRL Y-11557</strain>
    </source>
</reference>
<dbReference type="InterPro" id="IPR003593">
    <property type="entry name" value="AAA+_ATPase"/>
</dbReference>